<feature type="compositionally biased region" description="Basic residues" evidence="1">
    <location>
        <begin position="29"/>
        <end position="44"/>
    </location>
</feature>
<name>A0A498K6G8_MALDO</name>
<gene>
    <name evidence="2" type="ORF">DVH24_038133</name>
</gene>
<evidence type="ECO:0000256" key="1">
    <source>
        <dbReference type="SAM" id="MobiDB-lite"/>
    </source>
</evidence>
<organism evidence="2 3">
    <name type="scientific">Malus domestica</name>
    <name type="common">Apple</name>
    <name type="synonym">Pyrus malus</name>
    <dbReference type="NCBI Taxonomy" id="3750"/>
    <lineage>
        <taxon>Eukaryota</taxon>
        <taxon>Viridiplantae</taxon>
        <taxon>Streptophyta</taxon>
        <taxon>Embryophyta</taxon>
        <taxon>Tracheophyta</taxon>
        <taxon>Spermatophyta</taxon>
        <taxon>Magnoliopsida</taxon>
        <taxon>eudicotyledons</taxon>
        <taxon>Gunneridae</taxon>
        <taxon>Pentapetalae</taxon>
        <taxon>rosids</taxon>
        <taxon>fabids</taxon>
        <taxon>Rosales</taxon>
        <taxon>Rosaceae</taxon>
        <taxon>Amygdaloideae</taxon>
        <taxon>Maleae</taxon>
        <taxon>Malus</taxon>
    </lineage>
</organism>
<evidence type="ECO:0000313" key="3">
    <source>
        <dbReference type="Proteomes" id="UP000290289"/>
    </source>
</evidence>
<keyword evidence="3" id="KW-1185">Reference proteome</keyword>
<reference evidence="2 3" key="1">
    <citation type="submission" date="2018-10" db="EMBL/GenBank/DDBJ databases">
        <title>A high-quality apple genome assembly.</title>
        <authorList>
            <person name="Hu J."/>
        </authorList>
    </citation>
    <scope>NUCLEOTIDE SEQUENCE [LARGE SCALE GENOMIC DNA]</scope>
    <source>
        <strain evidence="3">cv. HFTH1</strain>
        <tissue evidence="2">Young leaf</tissue>
    </source>
</reference>
<dbReference type="Proteomes" id="UP000290289">
    <property type="component" value="Chromosome 3"/>
</dbReference>
<proteinExistence type="predicted"/>
<dbReference type="EMBL" id="RDQH01000329">
    <property type="protein sequence ID" value="RXI03859.1"/>
    <property type="molecule type" value="Genomic_DNA"/>
</dbReference>
<sequence>MKKWLPIKRWGEQALRALIEVRKGTEKGRQRRGGGKTKRGRGRTKAATDLKPKQWAGSLGCCRSRVRCVGEEGRRFEVFHL</sequence>
<dbReference type="AlphaFoldDB" id="A0A498K6G8"/>
<comment type="caution">
    <text evidence="2">The sequence shown here is derived from an EMBL/GenBank/DDBJ whole genome shotgun (WGS) entry which is preliminary data.</text>
</comment>
<protein>
    <submittedName>
        <fullName evidence="2">Uncharacterized protein</fullName>
    </submittedName>
</protein>
<accession>A0A498K6G8</accession>
<feature type="region of interest" description="Disordered" evidence="1">
    <location>
        <begin position="22"/>
        <end position="50"/>
    </location>
</feature>
<evidence type="ECO:0000313" key="2">
    <source>
        <dbReference type="EMBL" id="RXI03859.1"/>
    </source>
</evidence>